<gene>
    <name evidence="2" type="ORF">AGABI1DRAFT_83946</name>
</gene>
<dbReference type="Proteomes" id="UP000008493">
    <property type="component" value="Unassembled WGS sequence"/>
</dbReference>
<feature type="region of interest" description="Disordered" evidence="1">
    <location>
        <begin position="1"/>
        <end position="21"/>
    </location>
</feature>
<evidence type="ECO:0000256" key="1">
    <source>
        <dbReference type="SAM" id="MobiDB-lite"/>
    </source>
</evidence>
<keyword evidence="3" id="KW-1185">Reference proteome</keyword>
<dbReference type="HOGENOM" id="CLU_2222419_0_0_1"/>
<dbReference type="EMBL" id="JH971388">
    <property type="protein sequence ID" value="EKM81012.1"/>
    <property type="molecule type" value="Genomic_DNA"/>
</dbReference>
<dbReference type="AlphaFoldDB" id="K5XCY4"/>
<name>K5XCY4_AGABU</name>
<evidence type="ECO:0000313" key="3">
    <source>
        <dbReference type="Proteomes" id="UP000008493"/>
    </source>
</evidence>
<dbReference type="KEGG" id="abp:AGABI1DRAFT83946"/>
<organism evidence="2 3">
    <name type="scientific">Agaricus bisporus var. burnettii (strain JB137-S8 / ATCC MYA-4627 / FGSC 10392)</name>
    <name type="common">White button mushroom</name>
    <dbReference type="NCBI Taxonomy" id="597362"/>
    <lineage>
        <taxon>Eukaryota</taxon>
        <taxon>Fungi</taxon>
        <taxon>Dikarya</taxon>
        <taxon>Basidiomycota</taxon>
        <taxon>Agaricomycotina</taxon>
        <taxon>Agaricomycetes</taxon>
        <taxon>Agaricomycetidae</taxon>
        <taxon>Agaricales</taxon>
        <taxon>Agaricineae</taxon>
        <taxon>Agaricaceae</taxon>
        <taxon>Agaricus</taxon>
    </lineage>
</organism>
<dbReference type="OMA" id="YSEWHAK"/>
<dbReference type="RefSeq" id="XP_007328542.1">
    <property type="nucleotide sequence ID" value="XM_007328480.1"/>
</dbReference>
<reference evidence="3" key="1">
    <citation type="journal article" date="2012" name="Proc. Natl. Acad. Sci. U.S.A.">
        <title>Genome sequence of the button mushroom Agaricus bisporus reveals mechanisms governing adaptation to a humic-rich ecological niche.</title>
        <authorList>
            <person name="Morin E."/>
            <person name="Kohler A."/>
            <person name="Baker A.R."/>
            <person name="Foulongne-Oriol M."/>
            <person name="Lombard V."/>
            <person name="Nagy L.G."/>
            <person name="Ohm R.A."/>
            <person name="Patyshakuliyeva A."/>
            <person name="Brun A."/>
            <person name="Aerts A.L."/>
            <person name="Bailey A.M."/>
            <person name="Billette C."/>
            <person name="Coutinho P.M."/>
            <person name="Deakin G."/>
            <person name="Doddapaneni H."/>
            <person name="Floudas D."/>
            <person name="Grimwood J."/>
            <person name="Hilden K."/>
            <person name="Kuees U."/>
            <person name="LaButti K.M."/>
            <person name="Lapidus A."/>
            <person name="Lindquist E.A."/>
            <person name="Lucas S.M."/>
            <person name="Murat C."/>
            <person name="Riley R.W."/>
            <person name="Salamov A.A."/>
            <person name="Schmutz J."/>
            <person name="Subramanian V."/>
            <person name="Woesten H.A.B."/>
            <person name="Xu J."/>
            <person name="Eastwood D.C."/>
            <person name="Foster G.D."/>
            <person name="Sonnenberg A.S."/>
            <person name="Cullen D."/>
            <person name="de Vries R.P."/>
            <person name="Lundell T."/>
            <person name="Hibbett D.S."/>
            <person name="Henrissat B."/>
            <person name="Burton K.S."/>
            <person name="Kerrigan R.W."/>
            <person name="Challen M.P."/>
            <person name="Grigoriev I.V."/>
            <person name="Martin F."/>
        </authorList>
    </citation>
    <scope>NUCLEOTIDE SEQUENCE [LARGE SCALE GENOMIC DNA]</scope>
    <source>
        <strain evidence="3">JB137-S8 / ATCC MYA-4627 / FGSC 10392</strain>
    </source>
</reference>
<accession>K5XCY4</accession>
<protein>
    <submittedName>
        <fullName evidence="2">Uncharacterized protein</fullName>
    </submittedName>
</protein>
<dbReference type="GeneID" id="18831945"/>
<evidence type="ECO:0000313" key="2">
    <source>
        <dbReference type="EMBL" id="EKM81012.1"/>
    </source>
</evidence>
<proteinExistence type="predicted"/>
<dbReference type="InParanoid" id="K5XCY4"/>
<sequence>MFYSEWHAKRKSVSATLSETEGPESTIDYITASTARGKHLALSNHPLFKIRTLDIFRSGCEKANKHSTRSEAWPVIRRSPDRNRDEPLGKNFYRRGGFGLSRHKEA</sequence>